<sequence length="429" mass="47277">MRLSFVRVMPALFLLLVACSEQKKPAAEKPAPVAAPPAKPDSVATAKTTPPAAPDTTELQDIAAYMAGSRVSSRSELRPLTATPAWQAFAADADKSWEKYHQTRTSKIQQWAATELDSVRAASPAIFYPFSGPDLLNVVTMFPTSQTYVLMGLEPIGTVPSSSTLANPKLYPALKASLWSVLNFSFFRTNDMAVELNNKKPDSNALRKANSILKTAAKTNQRVNIGGVVPLLLLFAARTDHQVEALRYVVLSPEGQLTEADSAKAQKPGLNVVPGVELKLRGKDGTQKTVVYLSADISDWKLGLTKEAALKYVRTLGPVTTYVKSATYLMHKSYFSKVRNLVLERSNYVLQDDSGIAMKYFRPADWKFTYYGTYKRPINLFAKQYQPALTQAYADSANKPRPLPFGTGYNWRQNDSNLLLAKRRTAPAS</sequence>
<dbReference type="RefSeq" id="WP_244721924.1">
    <property type="nucleotide sequence ID" value="NZ_CP095049.1"/>
</dbReference>
<feature type="region of interest" description="Disordered" evidence="1">
    <location>
        <begin position="27"/>
        <end position="54"/>
    </location>
</feature>
<dbReference type="PROSITE" id="PS51257">
    <property type="entry name" value="PROKAR_LIPOPROTEIN"/>
    <property type="match status" value="1"/>
</dbReference>
<accession>A0ABY4FEU5</accession>
<feature type="compositionally biased region" description="Low complexity" evidence="1">
    <location>
        <begin position="44"/>
        <end position="54"/>
    </location>
</feature>
<proteinExistence type="predicted"/>
<dbReference type="Proteomes" id="UP000831785">
    <property type="component" value="Chromosome"/>
</dbReference>
<name>A0ABY4FEU5_9BACT</name>
<gene>
    <name evidence="2" type="ORF">MUN80_07750</name>
</gene>
<dbReference type="EMBL" id="CP095049">
    <property type="protein sequence ID" value="UOQ54646.1"/>
    <property type="molecule type" value="Genomic_DNA"/>
</dbReference>
<evidence type="ECO:0000256" key="1">
    <source>
        <dbReference type="SAM" id="MobiDB-lite"/>
    </source>
</evidence>
<evidence type="ECO:0000313" key="3">
    <source>
        <dbReference type="Proteomes" id="UP000831785"/>
    </source>
</evidence>
<keyword evidence="3" id="KW-1185">Reference proteome</keyword>
<organism evidence="2 3">
    <name type="scientific">Hymenobacter cellulosivorans</name>
    <dbReference type="NCBI Taxonomy" id="2932249"/>
    <lineage>
        <taxon>Bacteria</taxon>
        <taxon>Pseudomonadati</taxon>
        <taxon>Bacteroidota</taxon>
        <taxon>Cytophagia</taxon>
        <taxon>Cytophagales</taxon>
        <taxon>Hymenobacteraceae</taxon>
        <taxon>Hymenobacter</taxon>
    </lineage>
</organism>
<protein>
    <submittedName>
        <fullName evidence="2">Uncharacterized protein</fullName>
    </submittedName>
</protein>
<evidence type="ECO:0000313" key="2">
    <source>
        <dbReference type="EMBL" id="UOQ54646.1"/>
    </source>
</evidence>
<reference evidence="2 3" key="1">
    <citation type="submission" date="2022-04" db="EMBL/GenBank/DDBJ databases">
        <title>Hymenobacter sp. isolated from the air.</title>
        <authorList>
            <person name="Won M."/>
            <person name="Lee C.-M."/>
            <person name="Woen H.-Y."/>
            <person name="Kwon S.-W."/>
        </authorList>
    </citation>
    <scope>NUCLEOTIDE SEQUENCE [LARGE SCALE GENOMIC DNA]</scope>
    <source>
        <strain evidence="3">5116 S-27</strain>
    </source>
</reference>